<dbReference type="InterPro" id="IPR011990">
    <property type="entry name" value="TPR-like_helical_dom_sf"/>
</dbReference>
<comment type="caution">
    <text evidence="1">The sequence shown here is derived from an EMBL/GenBank/DDBJ whole genome shotgun (WGS) entry which is preliminary data.</text>
</comment>
<evidence type="ECO:0000313" key="4">
    <source>
        <dbReference type="Proteomes" id="UP000217005"/>
    </source>
</evidence>
<dbReference type="EMBL" id="NEVR01000006">
    <property type="protein sequence ID" value="OZI57198.1"/>
    <property type="molecule type" value="Genomic_DNA"/>
</dbReference>
<evidence type="ECO:0000313" key="3">
    <source>
        <dbReference type="Proteomes" id="UP000216354"/>
    </source>
</evidence>
<dbReference type="Proteomes" id="UP000216354">
    <property type="component" value="Unassembled WGS sequence"/>
</dbReference>
<evidence type="ECO:0008006" key="5">
    <source>
        <dbReference type="Google" id="ProtNLM"/>
    </source>
</evidence>
<sequence length="121" mass="12665">MNAIAAPLTETHAELLGLLASVYLENNRPEKAAVLLAALDALGLAQPRQRVALALAQLRAQKPNDALGTLERIALSGAIDATFHLVRAQVLTVLERPQEAGAAMRAYVALRGAPVPPSVSA</sequence>
<dbReference type="SUPFAM" id="SSF48452">
    <property type="entry name" value="TPR-like"/>
    <property type="match status" value="1"/>
</dbReference>
<dbReference type="RefSeq" id="WP_094828088.1">
    <property type="nucleotide sequence ID" value="NZ_NEVL01000004.1"/>
</dbReference>
<protein>
    <recommendedName>
        <fullName evidence="5">Tetratrico peptide repeat group 5 domain-containing protein</fullName>
    </recommendedName>
</protein>
<evidence type="ECO:0000313" key="2">
    <source>
        <dbReference type="EMBL" id="OZI57198.1"/>
    </source>
</evidence>
<dbReference type="AlphaFoldDB" id="A0A261S9L2"/>
<dbReference type="Proteomes" id="UP000217005">
    <property type="component" value="Unassembled WGS sequence"/>
</dbReference>
<name>A0A261S9L2_9BORD</name>
<accession>A0A261S9L2</accession>
<reference evidence="2 3" key="1">
    <citation type="submission" date="2017-05" db="EMBL/GenBank/DDBJ databases">
        <title>Complete and WGS of Bordetella genogroups.</title>
        <authorList>
            <person name="Spilker T."/>
            <person name="Lipuma J."/>
        </authorList>
    </citation>
    <scope>NUCLEOTIDE SEQUENCE [LARGE SCALE GENOMIC DNA]</scope>
    <source>
        <strain evidence="2 3">AU9795</strain>
    </source>
</reference>
<gene>
    <name evidence="2" type="ORF">CAL27_23445</name>
    <name evidence="1" type="ORF">CEG14_19785</name>
</gene>
<organism evidence="1 4">
    <name type="scientific">Bordetella genomosp. 1</name>
    <dbReference type="NCBI Taxonomy" id="1395607"/>
    <lineage>
        <taxon>Bacteria</taxon>
        <taxon>Pseudomonadati</taxon>
        <taxon>Pseudomonadota</taxon>
        <taxon>Betaproteobacteria</taxon>
        <taxon>Burkholderiales</taxon>
        <taxon>Alcaligenaceae</taxon>
        <taxon>Bordetella</taxon>
    </lineage>
</organism>
<keyword evidence="3" id="KW-1185">Reference proteome</keyword>
<dbReference type="OrthoDB" id="8912378at2"/>
<dbReference type="EMBL" id="NEVL01000004">
    <property type="protein sequence ID" value="OZI33093.1"/>
    <property type="molecule type" value="Genomic_DNA"/>
</dbReference>
<dbReference type="Gene3D" id="1.25.40.10">
    <property type="entry name" value="Tetratricopeptide repeat domain"/>
    <property type="match status" value="1"/>
</dbReference>
<evidence type="ECO:0000313" key="1">
    <source>
        <dbReference type="EMBL" id="OZI33093.1"/>
    </source>
</evidence>
<reference evidence="1 4" key="2">
    <citation type="submission" date="2017-05" db="EMBL/GenBank/DDBJ databases">
        <title>Complete and WGS of Bordetella genogroups.</title>
        <authorList>
            <person name="Spilker T."/>
            <person name="LiPuma J."/>
        </authorList>
    </citation>
    <scope>NUCLEOTIDE SEQUENCE [LARGE SCALE GENOMIC DNA]</scope>
    <source>
        <strain evidence="1 4">AU17610</strain>
    </source>
</reference>
<proteinExistence type="predicted"/>